<evidence type="ECO:0000256" key="7">
    <source>
        <dbReference type="ARBA" id="ARBA00022519"/>
    </source>
</evidence>
<reference evidence="13 14" key="1">
    <citation type="journal article" date="2014" name="Int. J. Syst. Evol. Microbiol.">
        <title>Complete genome sequence of Corynebacterium casei LMG S-19264T (=DSM 44701T), isolated from a smear-ripened cheese.</title>
        <authorList>
            <consortium name="US DOE Joint Genome Institute (JGI-PGF)"/>
            <person name="Walter F."/>
            <person name="Albersmeier A."/>
            <person name="Kalinowski J."/>
            <person name="Ruckert C."/>
        </authorList>
    </citation>
    <scope>NUCLEOTIDE SEQUENCE [LARGE SCALE GENOMIC DNA]</scope>
    <source>
        <strain evidence="13 14">CGMCC 1.15896</strain>
    </source>
</reference>
<keyword evidence="14" id="KW-1185">Reference proteome</keyword>
<name>A0A916VUH5_9HYPH</name>
<comment type="caution">
    <text evidence="13">The sequence shown here is derived from an EMBL/GenBank/DDBJ whole genome shotgun (WGS) entry which is preliminary data.</text>
</comment>
<evidence type="ECO:0000256" key="6">
    <source>
        <dbReference type="ARBA" id="ARBA00022475"/>
    </source>
</evidence>
<proteinExistence type="inferred from homology"/>
<evidence type="ECO:0000256" key="2">
    <source>
        <dbReference type="ARBA" id="ARBA00004377"/>
    </source>
</evidence>
<dbReference type="Pfam" id="PF04995">
    <property type="entry name" value="CcmD"/>
    <property type="match status" value="1"/>
</dbReference>
<keyword evidence="7 12" id="KW-0997">Cell inner membrane</keyword>
<dbReference type="InterPro" id="IPR007078">
    <property type="entry name" value="Haem_export_protD_CcmD"/>
</dbReference>
<dbReference type="Proteomes" id="UP000596977">
    <property type="component" value="Unassembled WGS sequence"/>
</dbReference>
<sequence>MIELGQHWEFIALAYGGTALAVLAAIAWTCIDAERTKAHLKVLEAARAARETR</sequence>
<comment type="similarity">
    <text evidence="3 12">Belongs to the CcmD/CycX/HelD family.</text>
</comment>
<keyword evidence="11 12" id="KW-0472">Membrane</keyword>
<dbReference type="NCBIfam" id="TIGR03141">
    <property type="entry name" value="cytochro_ccmD"/>
    <property type="match status" value="1"/>
</dbReference>
<accession>A0A916VUH5</accession>
<keyword evidence="10 12" id="KW-1133">Transmembrane helix</keyword>
<evidence type="ECO:0000256" key="3">
    <source>
        <dbReference type="ARBA" id="ARBA00008741"/>
    </source>
</evidence>
<evidence type="ECO:0000256" key="12">
    <source>
        <dbReference type="RuleBase" id="RU363101"/>
    </source>
</evidence>
<evidence type="ECO:0000256" key="5">
    <source>
        <dbReference type="ARBA" id="ARBA00022448"/>
    </source>
</evidence>
<evidence type="ECO:0000256" key="9">
    <source>
        <dbReference type="ARBA" id="ARBA00022748"/>
    </source>
</evidence>
<comment type="subcellular location">
    <subcellularLocation>
        <location evidence="2 12">Cell inner membrane</location>
        <topology evidence="2 12">Single-pass membrane protein</topology>
    </subcellularLocation>
</comment>
<evidence type="ECO:0000256" key="10">
    <source>
        <dbReference type="ARBA" id="ARBA00022989"/>
    </source>
</evidence>
<dbReference type="AlphaFoldDB" id="A0A916VUH5"/>
<dbReference type="GO" id="GO:0015886">
    <property type="term" value="P:heme transport"/>
    <property type="evidence" value="ECO:0007669"/>
    <property type="project" value="InterPro"/>
</dbReference>
<dbReference type="GO" id="GO:0017004">
    <property type="term" value="P:cytochrome complex assembly"/>
    <property type="evidence" value="ECO:0007669"/>
    <property type="project" value="UniProtKB-KW"/>
</dbReference>
<feature type="transmembrane region" description="Helical" evidence="12">
    <location>
        <begin position="12"/>
        <end position="31"/>
    </location>
</feature>
<dbReference type="GO" id="GO:0005886">
    <property type="term" value="C:plasma membrane"/>
    <property type="evidence" value="ECO:0007669"/>
    <property type="project" value="UniProtKB-SubCell"/>
</dbReference>
<evidence type="ECO:0000256" key="1">
    <source>
        <dbReference type="ARBA" id="ARBA00002442"/>
    </source>
</evidence>
<keyword evidence="5 12" id="KW-0813">Transport</keyword>
<evidence type="ECO:0000313" key="14">
    <source>
        <dbReference type="Proteomes" id="UP000596977"/>
    </source>
</evidence>
<organism evidence="13 14">
    <name type="scientific">Pelagibacterium lentulum</name>
    <dbReference type="NCBI Taxonomy" id="2029865"/>
    <lineage>
        <taxon>Bacteria</taxon>
        <taxon>Pseudomonadati</taxon>
        <taxon>Pseudomonadota</taxon>
        <taxon>Alphaproteobacteria</taxon>
        <taxon>Hyphomicrobiales</taxon>
        <taxon>Devosiaceae</taxon>
        <taxon>Pelagibacterium</taxon>
    </lineage>
</organism>
<keyword evidence="6 12" id="KW-1003">Cell membrane</keyword>
<evidence type="ECO:0000256" key="4">
    <source>
        <dbReference type="ARBA" id="ARBA00016461"/>
    </source>
</evidence>
<evidence type="ECO:0000313" key="13">
    <source>
        <dbReference type="EMBL" id="GGA36916.1"/>
    </source>
</evidence>
<dbReference type="OrthoDB" id="7868669at2"/>
<comment type="function">
    <text evidence="1 12">Required for the export of heme to the periplasm for the biogenesis of c-type cytochromes.</text>
</comment>
<keyword evidence="8 12" id="KW-0812">Transmembrane</keyword>
<gene>
    <name evidence="13" type="ORF">GCM10011499_02820</name>
</gene>
<dbReference type="EMBL" id="BMKB01000001">
    <property type="protein sequence ID" value="GGA36916.1"/>
    <property type="molecule type" value="Genomic_DNA"/>
</dbReference>
<evidence type="ECO:0000256" key="8">
    <source>
        <dbReference type="ARBA" id="ARBA00022692"/>
    </source>
</evidence>
<keyword evidence="9 12" id="KW-0201">Cytochrome c-type biogenesis</keyword>
<evidence type="ECO:0000256" key="11">
    <source>
        <dbReference type="ARBA" id="ARBA00023136"/>
    </source>
</evidence>
<protein>
    <recommendedName>
        <fullName evidence="4 12">Heme exporter protein D</fullName>
    </recommendedName>
</protein>
<dbReference type="RefSeq" id="WP_127073016.1">
    <property type="nucleotide sequence ID" value="NZ_BMKB01000001.1"/>
</dbReference>